<sequence length="305" mass="31870">MYKVELWGASGGYLDNRGGRGAYTSGFMSLFNPKTLYLYLGESGAWSGPATYNGGGRGTINVTDRSYSVSGGSGGGASDLRLMGGQWDDFESLKSRVMVSAGGAGSAYYKSCGGFIQGGAGGGLIGSNGVICSFDESDWFDKSYGAKQDYYGIGASSHGVNGKFGIGGYCNDPFHGSGGSGGYYGGGGGGKVDSRVGSGSGGSSYISGHENCKAISQDYTEANLKHLTTSVHFSGFRFYSTTLLSSLVKIPSFSSPDQYESNGHNGYGLARITVIETMNAVSNCIYFSIKYSYLLLFINIEFSEG</sequence>
<dbReference type="GO" id="GO:0005524">
    <property type="term" value="F:ATP binding"/>
    <property type="evidence" value="ECO:0007669"/>
    <property type="project" value="UniProtKB-KW"/>
</dbReference>
<dbReference type="KEGG" id="tva:4766316"/>
<dbReference type="GO" id="GO:0005886">
    <property type="term" value="C:plasma membrane"/>
    <property type="evidence" value="ECO:0007669"/>
    <property type="project" value="UniProtKB-SubCell"/>
</dbReference>
<evidence type="ECO:0000256" key="2">
    <source>
        <dbReference type="ARBA" id="ARBA00011902"/>
    </source>
</evidence>
<keyword evidence="3" id="KW-1003">Cell membrane</keyword>
<reference evidence="17" key="2">
    <citation type="journal article" date="2007" name="Science">
        <title>Draft genome sequence of the sexually transmitted pathogen Trichomonas vaginalis.</title>
        <authorList>
            <person name="Carlton J.M."/>
            <person name="Hirt R.P."/>
            <person name="Silva J.C."/>
            <person name="Delcher A.L."/>
            <person name="Schatz M."/>
            <person name="Zhao Q."/>
            <person name="Wortman J.R."/>
            <person name="Bidwell S.L."/>
            <person name="Alsmark U.C.M."/>
            <person name="Besteiro S."/>
            <person name="Sicheritz-Ponten T."/>
            <person name="Noel C.J."/>
            <person name="Dacks J.B."/>
            <person name="Foster P.G."/>
            <person name="Simillion C."/>
            <person name="Van de Peer Y."/>
            <person name="Miranda-Saavedra D."/>
            <person name="Barton G.J."/>
            <person name="Westrop G.D."/>
            <person name="Mueller S."/>
            <person name="Dessi D."/>
            <person name="Fiori P.L."/>
            <person name="Ren Q."/>
            <person name="Paulsen I."/>
            <person name="Zhang H."/>
            <person name="Bastida-Corcuera F.D."/>
            <person name="Simoes-Barbosa A."/>
            <person name="Brown M.T."/>
            <person name="Hayes R.D."/>
            <person name="Mukherjee M."/>
            <person name="Okumura C.Y."/>
            <person name="Schneider R."/>
            <person name="Smith A.J."/>
            <person name="Vanacova S."/>
            <person name="Villalvazo M."/>
            <person name="Haas B.J."/>
            <person name="Pertea M."/>
            <person name="Feldblyum T.V."/>
            <person name="Utterback T.R."/>
            <person name="Shu C.L."/>
            <person name="Osoegawa K."/>
            <person name="de Jong P.J."/>
            <person name="Hrdy I."/>
            <person name="Horvathova L."/>
            <person name="Zubacova Z."/>
            <person name="Dolezal P."/>
            <person name="Malik S.B."/>
            <person name="Logsdon J.M. Jr."/>
            <person name="Henze K."/>
            <person name="Gupta A."/>
            <person name="Wang C.C."/>
            <person name="Dunne R.L."/>
            <person name="Upcroft J.A."/>
            <person name="Upcroft P."/>
            <person name="White O."/>
            <person name="Salzberg S.L."/>
            <person name="Tang P."/>
            <person name="Chiu C.-H."/>
            <person name="Lee Y.-S."/>
            <person name="Embley T.M."/>
            <person name="Coombs G.H."/>
            <person name="Mottram J.C."/>
            <person name="Tachezy J."/>
            <person name="Fraser-Liggett C.M."/>
            <person name="Johnson P.J."/>
        </authorList>
    </citation>
    <scope>NUCLEOTIDE SEQUENCE [LARGE SCALE GENOMIC DNA]</scope>
    <source>
        <strain evidence="17">G3</strain>
    </source>
</reference>
<proteinExistence type="predicted"/>
<reference evidence="17" key="1">
    <citation type="submission" date="2006-10" db="EMBL/GenBank/DDBJ databases">
        <authorList>
            <person name="Amadeo P."/>
            <person name="Zhao Q."/>
            <person name="Wortman J."/>
            <person name="Fraser-Liggett C."/>
            <person name="Carlton J."/>
        </authorList>
    </citation>
    <scope>NUCLEOTIDE SEQUENCE</scope>
    <source>
        <strain evidence="17">G3</strain>
    </source>
</reference>
<keyword evidence="15" id="KW-0325">Glycoprotein</keyword>
<dbReference type="GO" id="GO:0004714">
    <property type="term" value="F:transmembrane receptor protein tyrosine kinase activity"/>
    <property type="evidence" value="ECO:0007669"/>
    <property type="project" value="UniProtKB-EC"/>
</dbReference>
<evidence type="ECO:0000256" key="3">
    <source>
        <dbReference type="ARBA" id="ARBA00022475"/>
    </source>
</evidence>
<dbReference type="AlphaFoldDB" id="A2EFW1"/>
<dbReference type="SMR" id="A2EFW1"/>
<evidence type="ECO:0000256" key="10">
    <source>
        <dbReference type="ARBA" id="ARBA00022989"/>
    </source>
</evidence>
<evidence type="ECO:0000313" key="17">
    <source>
        <dbReference type="EMBL" id="EAY08417.1"/>
    </source>
</evidence>
<evidence type="ECO:0000313" key="18">
    <source>
        <dbReference type="Proteomes" id="UP000001542"/>
    </source>
</evidence>
<dbReference type="RefSeq" id="XP_001320640.1">
    <property type="nucleotide sequence ID" value="XM_001320605.1"/>
</dbReference>
<dbReference type="Pfam" id="PF12810">
    <property type="entry name" value="ALK_LTK_GRD"/>
    <property type="match status" value="1"/>
</dbReference>
<keyword evidence="7" id="KW-0547">Nucleotide-binding</keyword>
<evidence type="ECO:0000256" key="12">
    <source>
        <dbReference type="ARBA" id="ARBA00023137"/>
    </source>
</evidence>
<evidence type="ECO:0000256" key="11">
    <source>
        <dbReference type="ARBA" id="ARBA00023136"/>
    </source>
</evidence>
<evidence type="ECO:0000256" key="14">
    <source>
        <dbReference type="ARBA" id="ARBA00023170"/>
    </source>
</evidence>
<dbReference type="EC" id="2.7.10.1" evidence="2"/>
<dbReference type="VEuPathDB" id="TrichDB:TVAGG3_0516270"/>
<keyword evidence="18" id="KW-1185">Reference proteome</keyword>
<dbReference type="InterPro" id="IPR055163">
    <property type="entry name" value="ALK/LTK-like_GRD"/>
</dbReference>
<evidence type="ECO:0000256" key="5">
    <source>
        <dbReference type="ARBA" id="ARBA00022692"/>
    </source>
</evidence>
<protein>
    <recommendedName>
        <fullName evidence="2">receptor protein-tyrosine kinase</fullName>
        <ecNumber evidence="2">2.7.10.1</ecNumber>
    </recommendedName>
</protein>
<keyword evidence="9" id="KW-0067">ATP-binding</keyword>
<evidence type="ECO:0000256" key="4">
    <source>
        <dbReference type="ARBA" id="ARBA00022679"/>
    </source>
</evidence>
<keyword evidence="12" id="KW-0829">Tyrosine-protein kinase</keyword>
<evidence type="ECO:0000256" key="15">
    <source>
        <dbReference type="ARBA" id="ARBA00023180"/>
    </source>
</evidence>
<gene>
    <name evidence="17" type="ORF">TVAG_354760</name>
</gene>
<keyword evidence="10" id="KW-1133">Transmembrane helix</keyword>
<evidence type="ECO:0000256" key="8">
    <source>
        <dbReference type="ARBA" id="ARBA00022777"/>
    </source>
</evidence>
<feature type="domain" description="ALK/LTK-like glycine-rich" evidence="16">
    <location>
        <begin position="1"/>
        <end position="275"/>
    </location>
</feature>
<evidence type="ECO:0000256" key="7">
    <source>
        <dbReference type="ARBA" id="ARBA00022741"/>
    </source>
</evidence>
<evidence type="ECO:0000256" key="9">
    <source>
        <dbReference type="ARBA" id="ARBA00022840"/>
    </source>
</evidence>
<dbReference type="Proteomes" id="UP000001542">
    <property type="component" value="Unassembled WGS sequence"/>
</dbReference>
<dbReference type="EMBL" id="DS113378">
    <property type="protein sequence ID" value="EAY08417.1"/>
    <property type="molecule type" value="Genomic_DNA"/>
</dbReference>
<organism evidence="17 18">
    <name type="scientific">Trichomonas vaginalis (strain ATCC PRA-98 / G3)</name>
    <dbReference type="NCBI Taxonomy" id="412133"/>
    <lineage>
        <taxon>Eukaryota</taxon>
        <taxon>Metamonada</taxon>
        <taxon>Parabasalia</taxon>
        <taxon>Trichomonadida</taxon>
        <taxon>Trichomonadidae</taxon>
        <taxon>Trichomonas</taxon>
    </lineage>
</organism>
<comment type="subcellular location">
    <subcellularLocation>
        <location evidence="1">Cell membrane</location>
        <topology evidence="1">Single-pass type I membrane protein</topology>
    </subcellularLocation>
</comment>
<dbReference type="VEuPathDB" id="TrichDB:TVAG_354760"/>
<keyword evidence="13" id="KW-1015">Disulfide bond</keyword>
<accession>A2EFW1</accession>
<keyword evidence="5" id="KW-0812">Transmembrane</keyword>
<keyword evidence="6" id="KW-0732">Signal</keyword>
<evidence type="ECO:0000256" key="6">
    <source>
        <dbReference type="ARBA" id="ARBA00022729"/>
    </source>
</evidence>
<keyword evidence="8" id="KW-0418">Kinase</keyword>
<keyword evidence="11" id="KW-0472">Membrane</keyword>
<keyword evidence="4" id="KW-0808">Transferase</keyword>
<name>A2EFW1_TRIV3</name>
<dbReference type="InParanoid" id="A2EFW1"/>
<keyword evidence="14" id="KW-0675">Receptor</keyword>
<evidence type="ECO:0000259" key="16">
    <source>
        <dbReference type="Pfam" id="PF12810"/>
    </source>
</evidence>
<evidence type="ECO:0000256" key="1">
    <source>
        <dbReference type="ARBA" id="ARBA00004251"/>
    </source>
</evidence>
<evidence type="ECO:0000256" key="13">
    <source>
        <dbReference type="ARBA" id="ARBA00023157"/>
    </source>
</evidence>